<organism evidence="1 2">
    <name type="scientific">Phytophthora lilii</name>
    <dbReference type="NCBI Taxonomy" id="2077276"/>
    <lineage>
        <taxon>Eukaryota</taxon>
        <taxon>Sar</taxon>
        <taxon>Stramenopiles</taxon>
        <taxon>Oomycota</taxon>
        <taxon>Peronosporomycetes</taxon>
        <taxon>Peronosporales</taxon>
        <taxon>Peronosporaceae</taxon>
        <taxon>Phytophthora</taxon>
    </lineage>
</organism>
<dbReference type="AlphaFoldDB" id="A0A9W6TWY0"/>
<keyword evidence="2" id="KW-1185">Reference proteome</keyword>
<protein>
    <submittedName>
        <fullName evidence="1">Unnamed protein product</fullName>
    </submittedName>
</protein>
<evidence type="ECO:0000313" key="1">
    <source>
        <dbReference type="EMBL" id="GMF21525.1"/>
    </source>
</evidence>
<reference evidence="1" key="1">
    <citation type="submission" date="2023-04" db="EMBL/GenBank/DDBJ databases">
        <title>Phytophthora lilii NBRC 32176.</title>
        <authorList>
            <person name="Ichikawa N."/>
            <person name="Sato H."/>
            <person name="Tonouchi N."/>
        </authorList>
    </citation>
    <scope>NUCLEOTIDE SEQUENCE</scope>
    <source>
        <strain evidence="1">NBRC 32176</strain>
    </source>
</reference>
<dbReference type="Proteomes" id="UP001165083">
    <property type="component" value="Unassembled WGS sequence"/>
</dbReference>
<evidence type="ECO:0000313" key="2">
    <source>
        <dbReference type="Proteomes" id="UP001165083"/>
    </source>
</evidence>
<comment type="caution">
    <text evidence="1">The sequence shown here is derived from an EMBL/GenBank/DDBJ whole genome shotgun (WGS) entry which is preliminary data.</text>
</comment>
<name>A0A9W6TWY0_9STRA</name>
<proteinExistence type="predicted"/>
<sequence>MKVFMWQVALTFIYPLEIFGFSSLSGISQTLFVLMLPTIKTVGEGWISYTLADQNDIKPEVVIFNVEVFNALYVSCAVQTPRHLPQQQHLCWWMCYTFGFPWSAQWKFSVK</sequence>
<dbReference type="EMBL" id="BSXW01000411">
    <property type="protein sequence ID" value="GMF21525.1"/>
    <property type="molecule type" value="Genomic_DNA"/>
</dbReference>
<accession>A0A9W6TWY0</accession>
<dbReference type="OrthoDB" id="123578at2759"/>
<gene>
    <name evidence="1" type="ORF">Plil01_000850400</name>
</gene>